<evidence type="ECO:0000313" key="1">
    <source>
        <dbReference type="EMBL" id="QOX65133.1"/>
    </source>
</evidence>
<organism evidence="1 2">
    <name type="scientific">Anoxybacterium hadale</name>
    <dbReference type="NCBI Taxonomy" id="3408580"/>
    <lineage>
        <taxon>Bacteria</taxon>
        <taxon>Bacillati</taxon>
        <taxon>Bacillota</taxon>
        <taxon>Clostridia</taxon>
        <taxon>Peptostreptococcales</taxon>
        <taxon>Anaerovoracaceae</taxon>
        <taxon>Anoxybacterium</taxon>
    </lineage>
</organism>
<proteinExistence type="predicted"/>
<dbReference type="EMBL" id="CP042469">
    <property type="protein sequence ID" value="QOX65133.1"/>
    <property type="molecule type" value="Genomic_DNA"/>
</dbReference>
<evidence type="ECO:0000313" key="2">
    <source>
        <dbReference type="Proteomes" id="UP000594014"/>
    </source>
</evidence>
<sequence length="296" mass="32759">MKNNRFVYTILTPIFICMIVFTLLPILIGLGISLFDYNPLAAGNAFVGFENFKKLTTDGVFHIALKNTLIFVLVTVSLNIVLALLIAQAISSMRSNKTRSFTRMIFFMPIVAPLAASSLVWKVMYANKYGLFNNILGNLGLPTQNWLGDPAWLLPAIILFTIWADIGYNIIIFSAGMDGIPHDFIEAAAIDGAGPVRRFFFITLPLLGRTTAFVVTMTLISHFQMFAQFEIMGRSAGSPGGGGPNNVGMVLTLEIYKEAFKYKNMGYASAIALVLFLIILVVTVISQRISRSDWRY</sequence>
<dbReference type="Proteomes" id="UP000594014">
    <property type="component" value="Chromosome"/>
</dbReference>
<gene>
    <name evidence="1" type="ORF">FRZ06_18165</name>
</gene>
<accession>A0ACD1AFT0</accession>
<protein>
    <submittedName>
        <fullName evidence="1">Sugar ABC transporter permease</fullName>
    </submittedName>
</protein>
<keyword evidence="2" id="KW-1185">Reference proteome</keyword>
<reference evidence="1" key="1">
    <citation type="submission" date="2019-08" db="EMBL/GenBank/DDBJ databases">
        <title>Genome sequence of Clostridiales bacterium MT110.</title>
        <authorList>
            <person name="Cao J."/>
        </authorList>
    </citation>
    <scope>NUCLEOTIDE SEQUENCE</scope>
    <source>
        <strain evidence="1">MT110</strain>
    </source>
</reference>
<name>A0ACD1AFT0_9FIRM</name>